<proteinExistence type="predicted"/>
<sequence length="225" mass="26118">MFAKKQNEATDETQVADLSLPKGHTPSKGAPTPRRKDQVRRRQRPLVQDRTSLSKEERKARRAEDRARADEAYHREQEAMRTGDERHMPARFQGQWRRFGRDYIDASGPWGAFFIPLAFLLLPTIFFQAQFPRFGVFFTLGIYVILIIMGIQGAFLARKAKILAGHRFGFDRVARGYFSQMLGRTFYLRRWRMPAAQVTRGEYPKGASKEDWAAALAAYKEWKKN</sequence>
<dbReference type="Proteomes" id="UP001215216">
    <property type="component" value="Chromosome"/>
</dbReference>
<gene>
    <name evidence="3" type="ORF">P7079_04800</name>
</gene>
<dbReference type="InterPro" id="IPR021403">
    <property type="entry name" value="DUF3043"/>
</dbReference>
<feature type="transmembrane region" description="Helical" evidence="2">
    <location>
        <begin position="107"/>
        <end position="128"/>
    </location>
</feature>
<keyword evidence="2" id="KW-0472">Membrane</keyword>
<keyword evidence="4" id="KW-1185">Reference proteome</keyword>
<keyword evidence="2" id="KW-0812">Transmembrane</keyword>
<evidence type="ECO:0000313" key="4">
    <source>
        <dbReference type="Proteomes" id="UP001215216"/>
    </source>
</evidence>
<organism evidence="3 4">
    <name type="scientific">Arcanobacterium canis</name>
    <dbReference type="NCBI Taxonomy" id="999183"/>
    <lineage>
        <taxon>Bacteria</taxon>
        <taxon>Bacillati</taxon>
        <taxon>Actinomycetota</taxon>
        <taxon>Actinomycetes</taxon>
        <taxon>Actinomycetales</taxon>
        <taxon>Actinomycetaceae</taxon>
        <taxon>Arcanobacterium</taxon>
    </lineage>
</organism>
<evidence type="ECO:0000256" key="2">
    <source>
        <dbReference type="SAM" id="Phobius"/>
    </source>
</evidence>
<feature type="transmembrane region" description="Helical" evidence="2">
    <location>
        <begin position="134"/>
        <end position="157"/>
    </location>
</feature>
<feature type="region of interest" description="Disordered" evidence="1">
    <location>
        <begin position="1"/>
        <end position="83"/>
    </location>
</feature>
<reference evidence="3 4" key="1">
    <citation type="submission" date="2023-03" db="EMBL/GenBank/DDBJ databases">
        <title>Complete genome of Arcanobacterium canis strain DSM 25104 isolated in 2010 from a canine otitis externa in Germany.</title>
        <authorList>
            <person name="Borowiak M."/>
            <person name="Kreitlow A."/>
            <person name="Malorny B."/>
            <person name="Laemmler C."/>
            <person name="Prenger-Berninghoff E."/>
            <person name="Ploetz M."/>
            <person name="Abdulmawjood A."/>
        </authorList>
    </citation>
    <scope>NUCLEOTIDE SEQUENCE [LARGE SCALE GENOMIC DNA]</scope>
    <source>
        <strain evidence="3 4">DSM 25104</strain>
    </source>
</reference>
<dbReference type="EMBL" id="CP121208">
    <property type="protein sequence ID" value="WFM82730.1"/>
    <property type="molecule type" value="Genomic_DNA"/>
</dbReference>
<keyword evidence="2" id="KW-1133">Transmembrane helix</keyword>
<evidence type="ECO:0000313" key="3">
    <source>
        <dbReference type="EMBL" id="WFM82730.1"/>
    </source>
</evidence>
<dbReference type="RefSeq" id="WP_278012156.1">
    <property type="nucleotide sequence ID" value="NZ_CP121208.1"/>
</dbReference>
<feature type="compositionally biased region" description="Basic and acidic residues" evidence="1">
    <location>
        <begin position="52"/>
        <end position="83"/>
    </location>
</feature>
<dbReference type="Pfam" id="PF11241">
    <property type="entry name" value="DUF3043"/>
    <property type="match status" value="1"/>
</dbReference>
<evidence type="ECO:0000256" key="1">
    <source>
        <dbReference type="SAM" id="MobiDB-lite"/>
    </source>
</evidence>
<protein>
    <submittedName>
        <fullName evidence="3">DUF3043 domain-containing protein</fullName>
    </submittedName>
</protein>
<accession>A0ABY8FY85</accession>
<name>A0ABY8FY85_9ACTO</name>